<gene>
    <name evidence="5" type="ORF">F3W81_01695</name>
</gene>
<dbReference type="Gene3D" id="3.30.70.270">
    <property type="match status" value="1"/>
</dbReference>
<feature type="transmembrane region" description="Helical" evidence="3">
    <location>
        <begin position="123"/>
        <end position="144"/>
    </location>
</feature>
<dbReference type="PROSITE" id="PS50887">
    <property type="entry name" value="GGDEF"/>
    <property type="match status" value="1"/>
</dbReference>
<dbReference type="PANTHER" id="PTHR45138">
    <property type="entry name" value="REGULATORY COMPONENTS OF SENSORY TRANSDUCTION SYSTEM"/>
    <property type="match status" value="1"/>
</dbReference>
<dbReference type="Proteomes" id="UP000594118">
    <property type="component" value="Chromosome"/>
</dbReference>
<evidence type="ECO:0000256" key="3">
    <source>
        <dbReference type="SAM" id="Phobius"/>
    </source>
</evidence>
<dbReference type="FunFam" id="3.30.70.270:FF:000001">
    <property type="entry name" value="Diguanylate cyclase domain protein"/>
    <property type="match status" value="1"/>
</dbReference>
<dbReference type="GO" id="GO:1902201">
    <property type="term" value="P:negative regulation of bacterial-type flagellum-dependent cell motility"/>
    <property type="evidence" value="ECO:0007669"/>
    <property type="project" value="TreeGrafter"/>
</dbReference>
<dbReference type="SUPFAM" id="SSF55073">
    <property type="entry name" value="Nucleotide cyclase"/>
    <property type="match status" value="1"/>
</dbReference>
<feature type="transmembrane region" description="Helical" evidence="3">
    <location>
        <begin position="150"/>
        <end position="169"/>
    </location>
</feature>
<evidence type="ECO:0000313" key="6">
    <source>
        <dbReference type="Proteomes" id="UP000594118"/>
    </source>
</evidence>
<reference evidence="5 6" key="1">
    <citation type="submission" date="2019-10" db="EMBL/GenBank/DDBJ databases">
        <title>Pseudopuniceibacterium sp. HQ09 islated from Antarctica.</title>
        <authorList>
            <person name="Liao L."/>
            <person name="Su S."/>
            <person name="Chen B."/>
            <person name="Yu Y."/>
        </authorList>
    </citation>
    <scope>NUCLEOTIDE SEQUENCE [LARGE SCALE GENOMIC DNA]</scope>
    <source>
        <strain evidence="5 6">HQ09</strain>
    </source>
</reference>
<keyword evidence="3" id="KW-0812">Transmembrane</keyword>
<name>A0A7L9WH09_9RHOB</name>
<keyword evidence="6" id="KW-1185">Reference proteome</keyword>
<evidence type="ECO:0000256" key="1">
    <source>
        <dbReference type="ARBA" id="ARBA00012528"/>
    </source>
</evidence>
<dbReference type="CDD" id="cd01949">
    <property type="entry name" value="GGDEF"/>
    <property type="match status" value="1"/>
</dbReference>
<dbReference type="GO" id="GO:0043709">
    <property type="term" value="P:cell adhesion involved in single-species biofilm formation"/>
    <property type="evidence" value="ECO:0007669"/>
    <property type="project" value="TreeGrafter"/>
</dbReference>
<dbReference type="InterPro" id="IPR050469">
    <property type="entry name" value="Diguanylate_Cyclase"/>
</dbReference>
<comment type="catalytic activity">
    <reaction evidence="2">
        <text>2 GTP = 3',3'-c-di-GMP + 2 diphosphate</text>
        <dbReference type="Rhea" id="RHEA:24898"/>
        <dbReference type="ChEBI" id="CHEBI:33019"/>
        <dbReference type="ChEBI" id="CHEBI:37565"/>
        <dbReference type="ChEBI" id="CHEBI:58805"/>
        <dbReference type="EC" id="2.7.7.65"/>
    </reaction>
</comment>
<feature type="transmembrane region" description="Helical" evidence="3">
    <location>
        <begin position="86"/>
        <end position="103"/>
    </location>
</feature>
<evidence type="ECO:0000256" key="2">
    <source>
        <dbReference type="ARBA" id="ARBA00034247"/>
    </source>
</evidence>
<evidence type="ECO:0000313" key="5">
    <source>
        <dbReference type="EMBL" id="QOL79651.1"/>
    </source>
</evidence>
<dbReference type="InterPro" id="IPR029787">
    <property type="entry name" value="Nucleotide_cyclase"/>
</dbReference>
<organism evidence="5 6">
    <name type="scientific">Pseudooceanicola spongiae</name>
    <dbReference type="NCBI Taxonomy" id="2613965"/>
    <lineage>
        <taxon>Bacteria</taxon>
        <taxon>Pseudomonadati</taxon>
        <taxon>Pseudomonadota</taxon>
        <taxon>Alphaproteobacteria</taxon>
        <taxon>Rhodobacterales</taxon>
        <taxon>Paracoccaceae</taxon>
        <taxon>Pseudooceanicola</taxon>
    </lineage>
</organism>
<accession>A0A7L9WH09</accession>
<dbReference type="PANTHER" id="PTHR45138:SF9">
    <property type="entry name" value="DIGUANYLATE CYCLASE DGCM-RELATED"/>
    <property type="match status" value="1"/>
</dbReference>
<proteinExistence type="predicted"/>
<feature type="transmembrane region" description="Helical" evidence="3">
    <location>
        <begin position="176"/>
        <end position="193"/>
    </location>
</feature>
<dbReference type="NCBIfam" id="TIGR00254">
    <property type="entry name" value="GGDEF"/>
    <property type="match status" value="1"/>
</dbReference>
<dbReference type="EC" id="2.7.7.65" evidence="1"/>
<dbReference type="AlphaFoldDB" id="A0A7L9WH09"/>
<dbReference type="EMBL" id="CP045201">
    <property type="protein sequence ID" value="QOL79651.1"/>
    <property type="molecule type" value="Genomic_DNA"/>
</dbReference>
<dbReference type="SMART" id="SM00267">
    <property type="entry name" value="GGDEF"/>
    <property type="match status" value="1"/>
</dbReference>
<evidence type="ECO:0000259" key="4">
    <source>
        <dbReference type="PROSITE" id="PS50887"/>
    </source>
</evidence>
<dbReference type="GO" id="GO:0052621">
    <property type="term" value="F:diguanylate cyclase activity"/>
    <property type="evidence" value="ECO:0007669"/>
    <property type="project" value="UniProtKB-EC"/>
</dbReference>
<keyword evidence="3" id="KW-0472">Membrane</keyword>
<dbReference type="InterPro" id="IPR000160">
    <property type="entry name" value="GGDEF_dom"/>
</dbReference>
<dbReference type="GO" id="GO:0005886">
    <property type="term" value="C:plasma membrane"/>
    <property type="evidence" value="ECO:0007669"/>
    <property type="project" value="TreeGrafter"/>
</dbReference>
<feature type="transmembrane region" description="Helical" evidence="3">
    <location>
        <begin position="199"/>
        <end position="218"/>
    </location>
</feature>
<dbReference type="KEGG" id="pshq:F3W81_01695"/>
<feature type="domain" description="GGDEF" evidence="4">
    <location>
        <begin position="286"/>
        <end position="422"/>
    </location>
</feature>
<sequence>MHRAGFHFEYPDRRKSEQKRRLAKQEIAMRVAAMLKFSELVGSDITSETQAEETLRELFSKRPHIVAALGIALVALDALWNGSIWSSAVALLISVLCLIYRVIIEQRFLSRPAGPIETKWVHLFVSGATISGISWGLALSLLIYDQSASTQIIAFAVACAIVQGAAGRAYMMAGTAFINIGCVLGSISIAGIANGSYLFALGAALYFAFLVSFILQMVRNRLAQLQAEHRTEQLIQEITEKNELLRFANEKLAATAFEDPLTGLANRRKFDRTLTEALAMSQQEQSFISVLMIDVDNFKSFNDTYGHQAGDHCLKVLSKAISAAIPDKDCLLARYGGEEFVVLLPGYDPEASLLIAERARAAVELSALSAMAGSPSSQTISIGLVTSLGGPMLTRETLLSASDAALYEAKRQGRNRVCVYSDLAQSAAQPEPTL</sequence>
<dbReference type="Pfam" id="PF00990">
    <property type="entry name" value="GGDEF"/>
    <property type="match status" value="1"/>
</dbReference>
<dbReference type="InterPro" id="IPR043128">
    <property type="entry name" value="Rev_trsase/Diguanyl_cyclase"/>
</dbReference>
<keyword evidence="3" id="KW-1133">Transmembrane helix</keyword>
<protein>
    <recommendedName>
        <fullName evidence="1">diguanylate cyclase</fullName>
        <ecNumber evidence="1">2.7.7.65</ecNumber>
    </recommendedName>
</protein>